<gene>
    <name evidence="2" type="ORF">PIB30_001713</name>
</gene>
<evidence type="ECO:0000313" key="3">
    <source>
        <dbReference type="Proteomes" id="UP001341840"/>
    </source>
</evidence>
<evidence type="ECO:0000313" key="2">
    <source>
        <dbReference type="EMBL" id="MED6155031.1"/>
    </source>
</evidence>
<dbReference type="EMBL" id="JASCZI010120832">
    <property type="protein sequence ID" value="MED6155031.1"/>
    <property type="molecule type" value="Genomic_DNA"/>
</dbReference>
<sequence length="123" mass="13758">MRKKLLAKFPSTKSSSESVPPNETLGLGQILLEECSSSPSSISSSEISITLGCCDGGGTRRGSNICDTVKHPLWVLESEEGRELVYEETYPSRGKHRHMQQRKWMKKKWNPKGEEVMADSNQC</sequence>
<reference evidence="2 3" key="1">
    <citation type="journal article" date="2023" name="Plants (Basel)">
        <title>Bridging the Gap: Combining Genomics and Transcriptomics Approaches to Understand Stylosanthes scabra, an Orphan Legume from the Brazilian Caatinga.</title>
        <authorList>
            <person name="Ferreira-Neto J.R.C."/>
            <person name="da Silva M.D."/>
            <person name="Binneck E."/>
            <person name="de Melo N.F."/>
            <person name="da Silva R.H."/>
            <person name="de Melo A.L.T.M."/>
            <person name="Pandolfi V."/>
            <person name="Bustamante F.O."/>
            <person name="Brasileiro-Vidal A.C."/>
            <person name="Benko-Iseppon A.M."/>
        </authorList>
    </citation>
    <scope>NUCLEOTIDE SEQUENCE [LARGE SCALE GENOMIC DNA]</scope>
    <source>
        <tissue evidence="2">Leaves</tissue>
    </source>
</reference>
<evidence type="ECO:0000256" key="1">
    <source>
        <dbReference type="SAM" id="MobiDB-lite"/>
    </source>
</evidence>
<proteinExistence type="predicted"/>
<keyword evidence="3" id="KW-1185">Reference proteome</keyword>
<name>A0ABU6U1R6_9FABA</name>
<protein>
    <submittedName>
        <fullName evidence="2">Uncharacterized protein</fullName>
    </submittedName>
</protein>
<feature type="region of interest" description="Disordered" evidence="1">
    <location>
        <begin position="1"/>
        <end position="23"/>
    </location>
</feature>
<organism evidence="2 3">
    <name type="scientific">Stylosanthes scabra</name>
    <dbReference type="NCBI Taxonomy" id="79078"/>
    <lineage>
        <taxon>Eukaryota</taxon>
        <taxon>Viridiplantae</taxon>
        <taxon>Streptophyta</taxon>
        <taxon>Embryophyta</taxon>
        <taxon>Tracheophyta</taxon>
        <taxon>Spermatophyta</taxon>
        <taxon>Magnoliopsida</taxon>
        <taxon>eudicotyledons</taxon>
        <taxon>Gunneridae</taxon>
        <taxon>Pentapetalae</taxon>
        <taxon>rosids</taxon>
        <taxon>fabids</taxon>
        <taxon>Fabales</taxon>
        <taxon>Fabaceae</taxon>
        <taxon>Papilionoideae</taxon>
        <taxon>50 kb inversion clade</taxon>
        <taxon>dalbergioids sensu lato</taxon>
        <taxon>Dalbergieae</taxon>
        <taxon>Pterocarpus clade</taxon>
        <taxon>Stylosanthes</taxon>
    </lineage>
</organism>
<accession>A0ABU6U1R6</accession>
<dbReference type="Proteomes" id="UP001341840">
    <property type="component" value="Unassembled WGS sequence"/>
</dbReference>
<comment type="caution">
    <text evidence="2">The sequence shown here is derived from an EMBL/GenBank/DDBJ whole genome shotgun (WGS) entry which is preliminary data.</text>
</comment>
<feature type="compositionally biased region" description="Polar residues" evidence="1">
    <location>
        <begin position="11"/>
        <end position="21"/>
    </location>
</feature>